<gene>
    <name evidence="3" type="ORF">EXM22_13850</name>
</gene>
<evidence type="ECO:0000256" key="1">
    <source>
        <dbReference type="ARBA" id="ARBA00010876"/>
    </source>
</evidence>
<organism evidence="3 4">
    <name type="scientific">Oceanispirochaeta crateris</name>
    <dbReference type="NCBI Taxonomy" id="2518645"/>
    <lineage>
        <taxon>Bacteria</taxon>
        <taxon>Pseudomonadati</taxon>
        <taxon>Spirochaetota</taxon>
        <taxon>Spirochaetia</taxon>
        <taxon>Spirochaetales</taxon>
        <taxon>Spirochaetaceae</taxon>
        <taxon>Oceanispirochaeta</taxon>
    </lineage>
</organism>
<dbReference type="InterPro" id="IPR020103">
    <property type="entry name" value="PsdUridine_synth_cat_dom_sf"/>
</dbReference>
<dbReference type="GO" id="GO:0003723">
    <property type="term" value="F:RNA binding"/>
    <property type="evidence" value="ECO:0007669"/>
    <property type="project" value="InterPro"/>
</dbReference>
<dbReference type="NCBIfam" id="TIGR01621">
    <property type="entry name" value="RluA-like"/>
    <property type="match status" value="1"/>
</dbReference>
<dbReference type="GO" id="GO:0009982">
    <property type="term" value="F:pseudouridine synthase activity"/>
    <property type="evidence" value="ECO:0007669"/>
    <property type="project" value="InterPro"/>
</dbReference>
<dbReference type="PANTHER" id="PTHR21600">
    <property type="entry name" value="MITOCHONDRIAL RNA PSEUDOURIDINE SYNTHASE"/>
    <property type="match status" value="1"/>
</dbReference>
<dbReference type="Gene3D" id="3.30.2350.10">
    <property type="entry name" value="Pseudouridine synthase"/>
    <property type="match status" value="1"/>
</dbReference>
<evidence type="ECO:0000313" key="3">
    <source>
        <dbReference type="EMBL" id="QEN09019.1"/>
    </source>
</evidence>
<evidence type="ECO:0000259" key="2">
    <source>
        <dbReference type="Pfam" id="PF00849"/>
    </source>
</evidence>
<protein>
    <submittedName>
        <fullName evidence="3">TIGR01621 family pseudouridine synthase</fullName>
    </submittedName>
</protein>
<dbReference type="OrthoDB" id="305739at2"/>
<accession>A0A5C1QP52</accession>
<dbReference type="GO" id="GO:0140098">
    <property type="term" value="F:catalytic activity, acting on RNA"/>
    <property type="evidence" value="ECO:0007669"/>
    <property type="project" value="UniProtKB-ARBA"/>
</dbReference>
<keyword evidence="4" id="KW-1185">Reference proteome</keyword>
<dbReference type="InterPro" id="IPR006224">
    <property type="entry name" value="PsdUridine_synth_RluA-like_CS"/>
</dbReference>
<dbReference type="KEGG" id="ock:EXM22_13850"/>
<dbReference type="AlphaFoldDB" id="A0A5C1QP52"/>
<dbReference type="PANTHER" id="PTHR21600:SF87">
    <property type="entry name" value="RNA PSEUDOURIDYLATE SYNTHASE DOMAIN-CONTAINING PROTEIN 1"/>
    <property type="match status" value="1"/>
</dbReference>
<evidence type="ECO:0000313" key="4">
    <source>
        <dbReference type="Proteomes" id="UP000324209"/>
    </source>
</evidence>
<dbReference type="EMBL" id="CP036150">
    <property type="protein sequence ID" value="QEN09019.1"/>
    <property type="molecule type" value="Genomic_DNA"/>
</dbReference>
<dbReference type="InterPro" id="IPR050188">
    <property type="entry name" value="RluA_PseudoU_synthase"/>
</dbReference>
<proteinExistence type="inferred from homology"/>
<comment type="similarity">
    <text evidence="1">Belongs to the pseudouridine synthase RluA family.</text>
</comment>
<dbReference type="Proteomes" id="UP000324209">
    <property type="component" value="Chromosome"/>
</dbReference>
<dbReference type="Pfam" id="PF00849">
    <property type="entry name" value="PseudoU_synth_2"/>
    <property type="match status" value="1"/>
</dbReference>
<dbReference type="CDD" id="cd02869">
    <property type="entry name" value="PseudoU_synth_RluA_like"/>
    <property type="match status" value="1"/>
</dbReference>
<reference evidence="3 4" key="1">
    <citation type="submission" date="2019-02" db="EMBL/GenBank/DDBJ databases">
        <title>Complete Genome Sequence and Methylome Analysis of free living Spirochaetas.</title>
        <authorList>
            <person name="Fomenkov A."/>
            <person name="Dubinina G."/>
            <person name="Leshcheva N."/>
            <person name="Mikheeva N."/>
            <person name="Grabovich M."/>
            <person name="Vincze T."/>
            <person name="Roberts R.J."/>
        </authorList>
    </citation>
    <scope>NUCLEOTIDE SEQUENCE [LARGE SCALE GENOMIC DNA]</scope>
    <source>
        <strain evidence="3 4">K2</strain>
    </source>
</reference>
<dbReference type="GO" id="GO:0000455">
    <property type="term" value="P:enzyme-directed rRNA pseudouridine synthesis"/>
    <property type="evidence" value="ECO:0007669"/>
    <property type="project" value="TreeGrafter"/>
</dbReference>
<dbReference type="PROSITE" id="PS01129">
    <property type="entry name" value="PSI_RLU"/>
    <property type="match status" value="1"/>
</dbReference>
<dbReference type="SUPFAM" id="SSF55120">
    <property type="entry name" value="Pseudouridine synthase"/>
    <property type="match status" value="1"/>
</dbReference>
<name>A0A5C1QP52_9SPIO</name>
<sequence length="220" mass="25460">MVEILRETEDFLVCYKEENLDFHNSDEGPGFFSLLKEQYPKETLYPVHRLDKPTSGLILVARNRAAASGLGTLLSSSEIEKYYLAISDKKPKKKQGWVVGDMQRSRRGQWILTRNKDNPSRTYFISVPLQTGYRLFFVRIYTGKTHQIRVALKSQGAPVWGDPLYHIPDPKADRMYLHSWKLQFTWRGIVYDLECLPRSGRLFPEDLGAFLEDPSCPVFP</sequence>
<dbReference type="InterPro" id="IPR006145">
    <property type="entry name" value="PsdUridine_synth_RsuA/RluA"/>
</dbReference>
<dbReference type="InterPro" id="IPR006508">
    <property type="entry name" value="PsdUridine_synth_RluA-like"/>
</dbReference>
<feature type="domain" description="Pseudouridine synthase RsuA/RluA-like" evidence="2">
    <location>
        <begin position="10"/>
        <end position="153"/>
    </location>
</feature>
<dbReference type="RefSeq" id="WP_149487095.1">
    <property type="nucleotide sequence ID" value="NZ_CP036150.1"/>
</dbReference>